<dbReference type="EMBL" id="CCKQ01004043">
    <property type="protein sequence ID" value="CDW75177.1"/>
    <property type="molecule type" value="Genomic_DNA"/>
</dbReference>
<dbReference type="PANTHER" id="PTHR24185:SF1">
    <property type="entry name" value="CALCIUM-INDEPENDENT PHOSPHOLIPASE A2-GAMMA"/>
    <property type="match status" value="1"/>
</dbReference>
<evidence type="ECO:0000256" key="2">
    <source>
        <dbReference type="ARBA" id="ARBA00022963"/>
    </source>
</evidence>
<reference evidence="7 8" key="1">
    <citation type="submission" date="2014-06" db="EMBL/GenBank/DDBJ databases">
        <authorList>
            <person name="Swart Estienne"/>
        </authorList>
    </citation>
    <scope>NUCLEOTIDE SEQUENCE [LARGE SCALE GENOMIC DNA]</scope>
    <source>
        <strain evidence="7 8">130c</strain>
    </source>
</reference>
<feature type="short sequence motif" description="GXSXG" evidence="4">
    <location>
        <begin position="72"/>
        <end position="76"/>
    </location>
</feature>
<dbReference type="CDD" id="cd07199">
    <property type="entry name" value="Pat17_PNPLA8_PNPLA9_like"/>
    <property type="match status" value="1"/>
</dbReference>
<evidence type="ECO:0000256" key="5">
    <source>
        <dbReference type="SAM" id="MobiDB-lite"/>
    </source>
</evidence>
<dbReference type="GO" id="GO:0016042">
    <property type="term" value="P:lipid catabolic process"/>
    <property type="evidence" value="ECO:0007669"/>
    <property type="project" value="UniProtKB-UniRule"/>
</dbReference>
<dbReference type="AlphaFoldDB" id="A0A077ZZX7"/>
<dbReference type="OrthoDB" id="289657at2759"/>
<keyword evidence="8" id="KW-1185">Reference proteome</keyword>
<keyword evidence="1 4" id="KW-0378">Hydrolase</keyword>
<feature type="short sequence motif" description="GXGXXG" evidence="4">
    <location>
        <begin position="33"/>
        <end position="38"/>
    </location>
</feature>
<evidence type="ECO:0000259" key="6">
    <source>
        <dbReference type="PROSITE" id="PS51635"/>
    </source>
</evidence>
<dbReference type="Proteomes" id="UP000039865">
    <property type="component" value="Unassembled WGS sequence"/>
</dbReference>
<evidence type="ECO:0000256" key="3">
    <source>
        <dbReference type="ARBA" id="ARBA00023098"/>
    </source>
</evidence>
<keyword evidence="2 4" id="KW-0442">Lipid degradation</keyword>
<dbReference type="InParanoid" id="A0A077ZZX7"/>
<feature type="compositionally biased region" description="Basic and acidic residues" evidence="5">
    <location>
        <begin position="576"/>
        <end position="586"/>
    </location>
</feature>
<sequence>MQLSIDPIFEKIDNPSLNSIRLDKKYSVLSLDGGGVKGLMTCRVLEKIEQEFRLSTGNRNFKIIDAFDCVIGTSVGGLIAVALVAGYSAKKLAHAMSRMMPHIFQDEFDITDILDNFNDKVLKIPIQSKQLITVGYNEQGLEEQLRKYLFSENPDDFVYGDPKSSSILRGLGDKATLQDLKERNPRVRLLLTAVNVHQDEINGPMYSPRIFDTENPDDLSKTILSVSRATSAAPTFFKPSEVFDKIPVTLANLRPLQEGLTEKEKKQVPEQKNRVFVDGGLFANNPASWGLLLASTKVKIENIRMLSIGTSYPKLETNTPHGCCDDAGNILDVKRYLRSALDKVLELIHVKEDGKVKTGLLSGSLQALNMVALDLQKTSEQILDLFKPIMGGQYFRFNPPTPNEIGIDNPEKRGLMNHSVEQYFEGADVRKRTKQAVECLLKEEDYQVKVVAQLRSALSLLEYANHLDQKPSDEVIQEQAAFARLIQQQFASVKVSKDQVQKAADQVKHEFSLYTDDVCDHLEVKEEEDGPSTQSSSNQSSDTVQQEEEKKDQQSDSSKAGQQKQPQQKNQQNSTETKDQEVKPKEQQQQQQEQQNQSSQ</sequence>
<evidence type="ECO:0000313" key="8">
    <source>
        <dbReference type="Proteomes" id="UP000039865"/>
    </source>
</evidence>
<gene>
    <name evidence="7" type="primary">Contig18307.g19444</name>
    <name evidence="7" type="ORF">STYLEM_4164</name>
</gene>
<evidence type="ECO:0000256" key="1">
    <source>
        <dbReference type="ARBA" id="ARBA00022801"/>
    </source>
</evidence>
<evidence type="ECO:0000256" key="4">
    <source>
        <dbReference type="PROSITE-ProRule" id="PRU01161"/>
    </source>
</evidence>
<feature type="short sequence motif" description="DGA/G" evidence="4">
    <location>
        <begin position="278"/>
        <end position="280"/>
    </location>
</feature>
<feature type="compositionally biased region" description="Low complexity" evidence="5">
    <location>
        <begin position="555"/>
        <end position="573"/>
    </location>
</feature>
<organism evidence="7 8">
    <name type="scientific">Stylonychia lemnae</name>
    <name type="common">Ciliate</name>
    <dbReference type="NCBI Taxonomy" id="5949"/>
    <lineage>
        <taxon>Eukaryota</taxon>
        <taxon>Sar</taxon>
        <taxon>Alveolata</taxon>
        <taxon>Ciliophora</taxon>
        <taxon>Intramacronucleata</taxon>
        <taxon>Spirotrichea</taxon>
        <taxon>Stichotrichia</taxon>
        <taxon>Sporadotrichida</taxon>
        <taxon>Oxytrichidae</taxon>
        <taxon>Stylonychinae</taxon>
        <taxon>Stylonychia</taxon>
    </lineage>
</organism>
<evidence type="ECO:0000313" key="7">
    <source>
        <dbReference type="EMBL" id="CDW75177.1"/>
    </source>
</evidence>
<dbReference type="PANTHER" id="PTHR24185">
    <property type="entry name" value="CALCIUM-INDEPENDENT PHOSPHOLIPASE A2-GAMMA"/>
    <property type="match status" value="1"/>
</dbReference>
<accession>A0A077ZZX7</accession>
<feature type="active site" description="Nucleophile" evidence="4">
    <location>
        <position position="74"/>
    </location>
</feature>
<dbReference type="GO" id="GO:0047499">
    <property type="term" value="F:calcium-independent phospholipase A2 activity"/>
    <property type="evidence" value="ECO:0007669"/>
    <property type="project" value="TreeGrafter"/>
</dbReference>
<feature type="region of interest" description="Disordered" evidence="5">
    <location>
        <begin position="525"/>
        <end position="600"/>
    </location>
</feature>
<proteinExistence type="predicted"/>
<protein>
    <submittedName>
        <fullName evidence="7">Patatin-like phospholipase family protein</fullName>
    </submittedName>
</protein>
<dbReference type="GO" id="GO:0019369">
    <property type="term" value="P:arachidonate metabolic process"/>
    <property type="evidence" value="ECO:0007669"/>
    <property type="project" value="TreeGrafter"/>
</dbReference>
<feature type="compositionally biased region" description="Low complexity" evidence="5">
    <location>
        <begin position="587"/>
        <end position="600"/>
    </location>
</feature>
<dbReference type="SUPFAM" id="SSF52151">
    <property type="entry name" value="FabD/lysophospholipase-like"/>
    <property type="match status" value="1"/>
</dbReference>
<feature type="domain" description="PNPLA" evidence="6">
    <location>
        <begin position="29"/>
        <end position="291"/>
    </location>
</feature>
<dbReference type="Pfam" id="PF01734">
    <property type="entry name" value="Patatin"/>
    <property type="match status" value="1"/>
</dbReference>
<dbReference type="PROSITE" id="PS51635">
    <property type="entry name" value="PNPLA"/>
    <property type="match status" value="1"/>
</dbReference>
<dbReference type="InterPro" id="IPR002641">
    <property type="entry name" value="PNPLA_dom"/>
</dbReference>
<keyword evidence="3 4" id="KW-0443">Lipid metabolism</keyword>
<dbReference type="Gene3D" id="3.40.1090.10">
    <property type="entry name" value="Cytosolic phospholipase A2 catalytic domain"/>
    <property type="match status" value="1"/>
</dbReference>
<feature type="active site" description="Proton acceptor" evidence="4">
    <location>
        <position position="278"/>
    </location>
</feature>
<dbReference type="GO" id="GO:0016020">
    <property type="term" value="C:membrane"/>
    <property type="evidence" value="ECO:0007669"/>
    <property type="project" value="TreeGrafter"/>
</dbReference>
<dbReference type="InterPro" id="IPR016035">
    <property type="entry name" value="Acyl_Trfase/lysoPLipase"/>
</dbReference>
<feature type="compositionally biased region" description="Low complexity" evidence="5">
    <location>
        <begin position="532"/>
        <end position="544"/>
    </location>
</feature>
<name>A0A077ZZX7_STYLE</name>